<feature type="compositionally biased region" description="Pro residues" evidence="4">
    <location>
        <begin position="535"/>
        <end position="554"/>
    </location>
</feature>
<feature type="region of interest" description="Disordered" evidence="4">
    <location>
        <begin position="245"/>
        <end position="467"/>
    </location>
</feature>
<protein>
    <recommendedName>
        <fullName evidence="9">Collagen alpha-1(XVIII) chain-like</fullName>
    </recommendedName>
</protein>
<comment type="caution">
    <text evidence="7">The sequence shown here is derived from an EMBL/GenBank/DDBJ whole genome shotgun (WGS) entry which is preliminary data.</text>
</comment>
<accession>A0A9Q0XFZ9</accession>
<dbReference type="InterPro" id="IPR016187">
    <property type="entry name" value="CTDL_fold"/>
</dbReference>
<evidence type="ECO:0000259" key="5">
    <source>
        <dbReference type="Pfam" id="PF06482"/>
    </source>
</evidence>
<dbReference type="PANTHER" id="PTHR24023">
    <property type="entry name" value="COLLAGEN ALPHA"/>
    <property type="match status" value="1"/>
</dbReference>
<feature type="compositionally biased region" description="Low complexity" evidence="4">
    <location>
        <begin position="378"/>
        <end position="402"/>
    </location>
</feature>
<reference evidence="7" key="1">
    <citation type="journal article" date="2023" name="DNA Res.">
        <title>Chromosome-level genome assembly of Phrynocephalus forsythii using third-generation DNA sequencing and Hi-C analysis.</title>
        <authorList>
            <person name="Qi Y."/>
            <person name="Zhao W."/>
            <person name="Zhao Y."/>
            <person name="Niu C."/>
            <person name="Cao S."/>
            <person name="Zhang Y."/>
        </authorList>
    </citation>
    <scope>NUCLEOTIDE SEQUENCE</scope>
    <source>
        <tissue evidence="7">Muscle</tissue>
    </source>
</reference>
<feature type="compositionally biased region" description="Pro residues" evidence="4">
    <location>
        <begin position="403"/>
        <end position="421"/>
    </location>
</feature>
<keyword evidence="2" id="KW-0964">Secreted</keyword>
<feature type="compositionally biased region" description="Low complexity" evidence="4">
    <location>
        <begin position="349"/>
        <end position="358"/>
    </location>
</feature>
<dbReference type="GO" id="GO:0005594">
    <property type="term" value="C:collagen type IX trimer"/>
    <property type="evidence" value="ECO:0007669"/>
    <property type="project" value="TreeGrafter"/>
</dbReference>
<proteinExistence type="predicted"/>
<dbReference type="Pfam" id="PF20010">
    <property type="entry name" value="Collagen_trimer"/>
    <property type="match status" value="1"/>
</dbReference>
<feature type="region of interest" description="Disordered" evidence="4">
    <location>
        <begin position="806"/>
        <end position="836"/>
    </location>
</feature>
<evidence type="ECO:0000256" key="3">
    <source>
        <dbReference type="ARBA" id="ARBA00023119"/>
    </source>
</evidence>
<dbReference type="OrthoDB" id="10060752at2759"/>
<keyword evidence="3" id="KW-0176">Collagen</keyword>
<dbReference type="Gene3D" id="3.40.1620.70">
    <property type="match status" value="1"/>
</dbReference>
<dbReference type="Proteomes" id="UP001142489">
    <property type="component" value="Unassembled WGS sequence"/>
</dbReference>
<evidence type="ECO:0000259" key="6">
    <source>
        <dbReference type="Pfam" id="PF20010"/>
    </source>
</evidence>
<feature type="compositionally biased region" description="Pro residues" evidence="4">
    <location>
        <begin position="318"/>
        <end position="331"/>
    </location>
</feature>
<feature type="compositionally biased region" description="Pro residues" evidence="4">
    <location>
        <begin position="281"/>
        <end position="290"/>
    </location>
</feature>
<feature type="compositionally biased region" description="Polar residues" evidence="4">
    <location>
        <begin position="505"/>
        <end position="518"/>
    </location>
</feature>
<dbReference type="GO" id="GO:0030198">
    <property type="term" value="P:extracellular matrix organization"/>
    <property type="evidence" value="ECO:0007669"/>
    <property type="project" value="TreeGrafter"/>
</dbReference>
<dbReference type="Gene3D" id="3.10.100.10">
    <property type="entry name" value="Mannose-Binding Protein A, subunit A"/>
    <property type="match status" value="1"/>
</dbReference>
<dbReference type="Pfam" id="PF01391">
    <property type="entry name" value="Collagen"/>
    <property type="match status" value="3"/>
</dbReference>
<dbReference type="InterPro" id="IPR008160">
    <property type="entry name" value="Collagen"/>
</dbReference>
<dbReference type="SUPFAM" id="SSF56436">
    <property type="entry name" value="C-type lectin-like"/>
    <property type="match status" value="1"/>
</dbReference>
<feature type="region of interest" description="Disordered" evidence="4">
    <location>
        <begin position="500"/>
        <end position="519"/>
    </location>
</feature>
<feature type="compositionally biased region" description="Polar residues" evidence="4">
    <location>
        <begin position="813"/>
        <end position="834"/>
    </location>
</feature>
<dbReference type="AlphaFoldDB" id="A0A9Q0XFZ9"/>
<dbReference type="PANTHER" id="PTHR24023:SF372">
    <property type="entry name" value="COLLAGEN ALPHA-1(XVI) CHAIN"/>
    <property type="match status" value="1"/>
</dbReference>
<feature type="compositionally biased region" description="Polar residues" evidence="4">
    <location>
        <begin position="101"/>
        <end position="114"/>
    </location>
</feature>
<feature type="region of interest" description="Disordered" evidence="4">
    <location>
        <begin position="527"/>
        <end position="595"/>
    </location>
</feature>
<feature type="compositionally biased region" description="Pro residues" evidence="4">
    <location>
        <begin position="360"/>
        <end position="370"/>
    </location>
</feature>
<organism evidence="7 8">
    <name type="scientific">Phrynocephalus forsythii</name>
    <dbReference type="NCBI Taxonomy" id="171643"/>
    <lineage>
        <taxon>Eukaryota</taxon>
        <taxon>Metazoa</taxon>
        <taxon>Chordata</taxon>
        <taxon>Craniata</taxon>
        <taxon>Vertebrata</taxon>
        <taxon>Euteleostomi</taxon>
        <taxon>Lepidosauria</taxon>
        <taxon>Squamata</taxon>
        <taxon>Bifurcata</taxon>
        <taxon>Unidentata</taxon>
        <taxon>Episquamata</taxon>
        <taxon>Toxicofera</taxon>
        <taxon>Iguania</taxon>
        <taxon>Acrodonta</taxon>
        <taxon>Agamidae</taxon>
        <taxon>Agaminae</taxon>
        <taxon>Phrynocephalus</taxon>
    </lineage>
</organism>
<dbReference type="InterPro" id="IPR050149">
    <property type="entry name" value="Collagen_superfamily"/>
</dbReference>
<feature type="compositionally biased region" description="Polar residues" evidence="4">
    <location>
        <begin position="83"/>
        <end position="92"/>
    </location>
</feature>
<keyword evidence="8" id="KW-1185">Reference proteome</keyword>
<feature type="compositionally biased region" description="Basic and acidic residues" evidence="4">
    <location>
        <begin position="303"/>
        <end position="313"/>
    </location>
</feature>
<feature type="region of interest" description="Disordered" evidence="4">
    <location>
        <begin position="61"/>
        <end position="131"/>
    </location>
</feature>
<dbReference type="InterPro" id="IPR010515">
    <property type="entry name" value="Collagenase_NC10/endostatin"/>
</dbReference>
<evidence type="ECO:0000256" key="4">
    <source>
        <dbReference type="SAM" id="MobiDB-lite"/>
    </source>
</evidence>
<feature type="domain" description="Collagen type XV/XVIII trimerization" evidence="6">
    <location>
        <begin position="607"/>
        <end position="648"/>
    </location>
</feature>
<dbReference type="GO" id="GO:0030020">
    <property type="term" value="F:extracellular matrix structural constituent conferring tensile strength"/>
    <property type="evidence" value="ECO:0007669"/>
    <property type="project" value="TreeGrafter"/>
</dbReference>
<evidence type="ECO:0008006" key="9">
    <source>
        <dbReference type="Google" id="ProtNLM"/>
    </source>
</evidence>
<feature type="compositionally biased region" description="Pro residues" evidence="4">
    <location>
        <begin position="339"/>
        <end position="348"/>
    </location>
</feature>
<evidence type="ECO:0000313" key="7">
    <source>
        <dbReference type="EMBL" id="KAJ7313561.1"/>
    </source>
</evidence>
<dbReference type="InterPro" id="IPR016186">
    <property type="entry name" value="C-type_lectin-like/link_sf"/>
</dbReference>
<dbReference type="GO" id="GO:0005615">
    <property type="term" value="C:extracellular space"/>
    <property type="evidence" value="ECO:0007669"/>
    <property type="project" value="TreeGrafter"/>
</dbReference>
<feature type="domain" description="Collagenase NC10/endostatin" evidence="5">
    <location>
        <begin position="692"/>
        <end position="865"/>
    </location>
</feature>
<dbReference type="EMBL" id="JAPFRF010000012">
    <property type="protein sequence ID" value="KAJ7313561.1"/>
    <property type="molecule type" value="Genomic_DNA"/>
</dbReference>
<evidence type="ECO:0000256" key="1">
    <source>
        <dbReference type="ARBA" id="ARBA00004613"/>
    </source>
</evidence>
<dbReference type="InterPro" id="IPR045463">
    <property type="entry name" value="XV/XVIII_trimerization_dom"/>
</dbReference>
<name>A0A9Q0XFZ9_9SAUR</name>
<dbReference type="Pfam" id="PF06482">
    <property type="entry name" value="Endostatin"/>
    <property type="match status" value="1"/>
</dbReference>
<evidence type="ECO:0000313" key="8">
    <source>
        <dbReference type="Proteomes" id="UP001142489"/>
    </source>
</evidence>
<feature type="region of interest" description="Disordered" evidence="4">
    <location>
        <begin position="661"/>
        <end position="682"/>
    </location>
</feature>
<evidence type="ECO:0000256" key="2">
    <source>
        <dbReference type="ARBA" id="ARBA00022525"/>
    </source>
</evidence>
<sequence length="874" mass="91738">MQCTFVYVLLQPWTAAKQMEPRKGVPSLGRLYLLLVSGHLVSHCAAQLWWPFGESNGLKSPTVATPTTPKGLDSDVVQPSEEMVQSTASPWNTPDKFGEDLTTSETLDLATSTPGRREPALDPSSPFSTLLEGSAEEPEANEFLQIQEVSKTSIPSVHQPTARGDSVVKELKEGTELSRWLPVTTAGHHQMVITKEKTTSTFSPKTAAASILWEESEHLTPSIHQSTVSEESVAKQMNNLSQCVCRAVSGPPGPKGEKGDPGLPGQRGLPGERGQMGNPGHPGPPGPPGVSLPGTPGCAGTNKESEGSEKDPTILEGPPGPPGLPGHPGPPGHHGYPGPEGPQGPPGLPGHEGQQGAPGLPGPAGQPGPPGSTGVLGIPGPAGADGPPGAMGPEGHPGLPGHVGPPGPQGFPGPEGPPGQEGPPGKDGSKGEKGEIGPMGPPGNPGLSGETGPRGLPGPMGPPGLPGKNQWKWVDFFTFKIPSVSPQDCCCCGEGRNHKHLPDFSSLSDSSGPFTYQENGKENTEIYGAIVGHGPPGPPGNPGLPGPPGPPGPPGVLYLNRVYPVPPRPHCKQPPSQKQAEDSDSELTPKDSSSGNQYGFKRSAWFFTSKELMFKSASSIPEGSLVYISKGNEAFFRTSKGWAKLLLKESESLLAGDDPLAVSTERNSGQKDESQAATQTAPARISKRIPSLRLVALNVPLTGDMNGIGGADFQCYRQSQEAKLRGTFRAFLSSSTQSLVSIVKRTDRNLPVVNLKASDTGQLLAKSWNSLFDKDGTSHFNSMGNPIYTFNGRNVMMEPMWTSKAAWHGAKQQGGSSRNQDCQDWRTASSQSEGLASPPASIKFLAESRRSCSDPLIVLCVENAVQHLPTRREA</sequence>
<gene>
    <name evidence="7" type="ORF">JRQ81_005051</name>
</gene>
<comment type="subcellular location">
    <subcellularLocation>
        <location evidence="1">Secreted</location>
    </subcellularLocation>
</comment>